<dbReference type="OrthoDB" id="632669at2759"/>
<keyword evidence="3" id="KW-1185">Reference proteome</keyword>
<dbReference type="AlphaFoldDB" id="A0A3B6DCM4"/>
<dbReference type="Gramene" id="TraesCLE_scaffold_198629_01G000100.1">
    <property type="protein sequence ID" value="TraesCLE_scaffold_198629_01G000100.1"/>
    <property type="gene ID" value="TraesCLE_scaffold_198629_01G000100"/>
</dbReference>
<accession>A0A3B6DCM4</accession>
<reference evidence="2" key="1">
    <citation type="submission" date="2018-08" db="EMBL/GenBank/DDBJ databases">
        <authorList>
            <person name="Rossello M."/>
        </authorList>
    </citation>
    <scope>NUCLEOTIDE SEQUENCE [LARGE SCALE GENOMIC DNA]</scope>
    <source>
        <strain evidence="2">cv. Chinese Spring</strain>
    </source>
</reference>
<evidence type="ECO:0000256" key="1">
    <source>
        <dbReference type="SAM" id="MobiDB-lite"/>
    </source>
</evidence>
<name>A0A3B6DCM4_WHEAT</name>
<organism evidence="2">
    <name type="scientific">Triticum aestivum</name>
    <name type="common">Wheat</name>
    <dbReference type="NCBI Taxonomy" id="4565"/>
    <lineage>
        <taxon>Eukaryota</taxon>
        <taxon>Viridiplantae</taxon>
        <taxon>Streptophyta</taxon>
        <taxon>Embryophyta</taxon>
        <taxon>Tracheophyta</taxon>
        <taxon>Spermatophyta</taxon>
        <taxon>Magnoliopsida</taxon>
        <taxon>Liliopsida</taxon>
        <taxon>Poales</taxon>
        <taxon>Poaceae</taxon>
        <taxon>BOP clade</taxon>
        <taxon>Pooideae</taxon>
        <taxon>Triticodae</taxon>
        <taxon>Triticeae</taxon>
        <taxon>Triticinae</taxon>
        <taxon>Triticum</taxon>
    </lineage>
</organism>
<dbReference type="Gramene" id="TraesSTA2D03G01165070.1">
    <property type="protein sequence ID" value="TraesSTA2D03G01165070.1.CDS1"/>
    <property type="gene ID" value="TraesSTA2D03G01165070"/>
</dbReference>
<dbReference type="Gramene" id="TraesSYM2D03G01190810.1">
    <property type="protein sequence ID" value="TraesSYM2D03G01190810.1.CDS1"/>
    <property type="gene ID" value="TraesSYM2D03G01190810"/>
</dbReference>
<dbReference type="Proteomes" id="UP000019116">
    <property type="component" value="Chromosome 2D"/>
</dbReference>
<proteinExistence type="predicted"/>
<dbReference type="Gramene" id="TraesCAD_scaffold_030347_01G000100.1">
    <property type="protein sequence ID" value="TraesCAD_scaffold_030347_01G000100.1"/>
    <property type="gene ID" value="TraesCAD_scaffold_030347_01G000100"/>
</dbReference>
<dbReference type="Gramene" id="TraesLAC2D03G01127600.1">
    <property type="protein sequence ID" value="TraesLAC2D03G01127600.1.CDS1"/>
    <property type="gene ID" value="TraesLAC2D03G01127600"/>
</dbReference>
<evidence type="ECO:0000313" key="2">
    <source>
        <dbReference type="EnsemblPlants" id="TraesCS2D02G245000.1.cds1"/>
    </source>
</evidence>
<dbReference type="Gramene" id="TraesCS2D03G0552500.1">
    <property type="protein sequence ID" value="TraesCS2D03G0552500.1.CDS1"/>
    <property type="gene ID" value="TraesCS2D03G0552500"/>
</dbReference>
<protein>
    <submittedName>
        <fullName evidence="2">Uncharacterized protein</fullName>
    </submittedName>
</protein>
<dbReference type="EnsemblPlants" id="TraesCS2D02G245000.1">
    <property type="protein sequence ID" value="TraesCS2D02G245000.1.cds1"/>
    <property type="gene ID" value="TraesCS2D02G245000"/>
</dbReference>
<reference evidence="2" key="2">
    <citation type="submission" date="2018-10" db="UniProtKB">
        <authorList>
            <consortium name="EnsemblPlants"/>
        </authorList>
    </citation>
    <scope>IDENTIFICATION</scope>
</reference>
<dbReference type="Gramene" id="TraesJAG2D03G01182630.1">
    <property type="protein sequence ID" value="TraesJAG2D03G01182630.1.CDS1"/>
    <property type="gene ID" value="TraesJAG2D03G01182630"/>
</dbReference>
<sequence>MTRSRAKQIETEVNTILADHNSTIHENFILPKSCVLILLRYNIEDNQQLSAHEETSSAHEEASSKAHTTSLKRTSFSSDVNHALVTRATSYTSRKNSKTSQHIIVACTVLEFVPELVASCNTNI</sequence>
<feature type="region of interest" description="Disordered" evidence="1">
    <location>
        <begin position="49"/>
        <end position="74"/>
    </location>
</feature>
<evidence type="ECO:0000313" key="3">
    <source>
        <dbReference type="Proteomes" id="UP000019116"/>
    </source>
</evidence>
<dbReference type="Gramene" id="TraesJUL2D03G01182330.1">
    <property type="protein sequence ID" value="TraesJUL2D03G01182330.1.CDS1"/>
    <property type="gene ID" value="TraesJUL2D03G01182330"/>
</dbReference>
<dbReference type="Gramene" id="TraesLDM2D03G01176880.1">
    <property type="protein sequence ID" value="TraesLDM2D03G01176880.1.CDS1"/>
    <property type="gene ID" value="TraesLDM2D03G01176880"/>
</dbReference>
<dbReference type="Gramene" id="TraesCS2D02G245000.1">
    <property type="protein sequence ID" value="TraesCS2D02G245000.1.cds1"/>
    <property type="gene ID" value="TraesCS2D02G245000"/>
</dbReference>
<dbReference type="Gramene" id="TraesMAC2D03G01174060.1">
    <property type="protein sequence ID" value="TraesMAC2D03G01174060.1.CDS1"/>
    <property type="gene ID" value="TraesMAC2D03G01174060"/>
</dbReference>
<dbReference type="Gramene" id="TraesNOR2D03G01192380.1">
    <property type="protein sequence ID" value="TraesNOR2D03G01192380.1.CDS1"/>
    <property type="gene ID" value="TraesNOR2D03G01192380"/>
</dbReference>
<dbReference type="Gramene" id="TraesWEE_scaffold_029058_01G000200.1">
    <property type="protein sequence ID" value="TraesWEE_scaffold_029058_01G000200.1"/>
    <property type="gene ID" value="TraesWEE_scaffold_029058_01G000200"/>
</dbReference>
<feature type="compositionally biased region" description="Basic and acidic residues" evidence="1">
    <location>
        <begin position="51"/>
        <end position="64"/>
    </location>
</feature>
<dbReference type="Gramene" id="TraesROB_scaffold_058200_01G000200.1">
    <property type="protein sequence ID" value="TraesROB_scaffold_058200_01G000200.1"/>
    <property type="gene ID" value="TraesROB_scaffold_058200_01G000200"/>
</dbReference>
<dbReference type="Gramene" id="TraesARI2D03G01192200.1">
    <property type="protein sequence ID" value="TraesARI2D03G01192200.1.CDS1"/>
    <property type="gene ID" value="TraesARI2D03G01192200"/>
</dbReference>